<evidence type="ECO:0000313" key="2">
    <source>
        <dbReference type="Proteomes" id="UP000298663"/>
    </source>
</evidence>
<dbReference type="Gene3D" id="3.30.420.10">
    <property type="entry name" value="Ribonuclease H-like superfamily/Ribonuclease H"/>
    <property type="match status" value="1"/>
</dbReference>
<reference evidence="1 2" key="2">
    <citation type="journal article" date="2019" name="G3 (Bethesda)">
        <title>Hybrid Assembly of the Genome of the Entomopathogenic Nematode Steinernema carpocapsae Identifies the X-Chromosome.</title>
        <authorList>
            <person name="Serra L."/>
            <person name="Macchietto M."/>
            <person name="Macias-Munoz A."/>
            <person name="McGill C.J."/>
            <person name="Rodriguez I.M."/>
            <person name="Rodriguez B."/>
            <person name="Murad R."/>
            <person name="Mortazavi A."/>
        </authorList>
    </citation>
    <scope>NUCLEOTIDE SEQUENCE [LARGE SCALE GENOMIC DNA]</scope>
    <source>
        <strain evidence="1 2">ALL</strain>
    </source>
</reference>
<dbReference type="Proteomes" id="UP000298663">
    <property type="component" value="Unassembled WGS sequence"/>
</dbReference>
<dbReference type="EMBL" id="AZBU02000007">
    <property type="protein sequence ID" value="TKR69880.1"/>
    <property type="molecule type" value="Genomic_DNA"/>
</dbReference>
<protein>
    <submittedName>
        <fullName evidence="1">Uncharacterized protein</fullName>
    </submittedName>
</protein>
<dbReference type="OrthoDB" id="18193at2759"/>
<keyword evidence="2" id="KW-1185">Reference proteome</keyword>
<proteinExistence type="predicted"/>
<sequence length="542" mass="63581">MDLDQPKEIDRSDLTEADRPKNFLTVEEASYQVQKAIHFRNYTQAAVILNSHAFPKDVAVLIPDLFSSLVLPYFFLTKMPRRSLQIYENLSKELSDLFDNTDTYDQMLHFLDTCLAKTDFEKDEVVSRYPNLSRSIIYKVMNSGKELITQMTRKKDLSILPYPNMCRMQAITPLLYRYQKWKDGELDTESYEDNCRYAMTKSSVLQHSFIDKMIEVEDYHEASKWTRFGDFYKNMDMSIHPYDLLDLESKYAQSFTCPTRPTETSYNFKGYKVHFVAMDTPAQILTLASGLKNSAKNTLVTIAFQHQANYFTPGNKKHALLLFSANKQVYIIDCLSMGSEDETVREAWAEFLQVLFGTFKFKKFGQDLKDFQHHLSVSFRPYSNKNMSRGINLQDFIYLVTQELQFKELMQICEEYEGQTLLGVKTILETLFGTKDHSLYDRSQKYSCFEQRPLRRAQMDAAAQQVINLHQIYEKLKQMAYEKKGKQGVEIFHECVNRSETLIPSVLMKKGNRRQKILAKPPRKDEDEFCSIRLKKHKYWHK</sequence>
<reference evidence="1 2" key="1">
    <citation type="journal article" date="2015" name="Genome Biol.">
        <title>Comparative genomics of Steinernema reveals deeply conserved gene regulatory networks.</title>
        <authorList>
            <person name="Dillman A.R."/>
            <person name="Macchietto M."/>
            <person name="Porter C.F."/>
            <person name="Rogers A."/>
            <person name="Williams B."/>
            <person name="Antoshechkin I."/>
            <person name="Lee M.M."/>
            <person name="Goodwin Z."/>
            <person name="Lu X."/>
            <person name="Lewis E.E."/>
            <person name="Goodrich-Blair H."/>
            <person name="Stock S.P."/>
            <person name="Adams B.J."/>
            <person name="Sternberg P.W."/>
            <person name="Mortazavi A."/>
        </authorList>
    </citation>
    <scope>NUCLEOTIDE SEQUENCE [LARGE SCALE GENOMIC DNA]</scope>
    <source>
        <strain evidence="1 2">ALL</strain>
    </source>
</reference>
<evidence type="ECO:0000313" key="1">
    <source>
        <dbReference type="EMBL" id="TKR69880.1"/>
    </source>
</evidence>
<name>A0A4U5MKD9_STECR</name>
<comment type="caution">
    <text evidence="1">The sequence shown here is derived from an EMBL/GenBank/DDBJ whole genome shotgun (WGS) entry which is preliminary data.</text>
</comment>
<dbReference type="GO" id="GO:0003676">
    <property type="term" value="F:nucleic acid binding"/>
    <property type="evidence" value="ECO:0007669"/>
    <property type="project" value="InterPro"/>
</dbReference>
<dbReference type="InterPro" id="IPR036397">
    <property type="entry name" value="RNaseH_sf"/>
</dbReference>
<dbReference type="AlphaFoldDB" id="A0A4U5MKD9"/>
<dbReference type="SUPFAM" id="SSF53098">
    <property type="entry name" value="Ribonuclease H-like"/>
    <property type="match status" value="1"/>
</dbReference>
<gene>
    <name evidence="1" type="ORF">L596_021973</name>
</gene>
<organism evidence="1 2">
    <name type="scientific">Steinernema carpocapsae</name>
    <name type="common">Entomopathogenic nematode</name>
    <dbReference type="NCBI Taxonomy" id="34508"/>
    <lineage>
        <taxon>Eukaryota</taxon>
        <taxon>Metazoa</taxon>
        <taxon>Ecdysozoa</taxon>
        <taxon>Nematoda</taxon>
        <taxon>Chromadorea</taxon>
        <taxon>Rhabditida</taxon>
        <taxon>Tylenchina</taxon>
        <taxon>Panagrolaimomorpha</taxon>
        <taxon>Strongyloidoidea</taxon>
        <taxon>Steinernematidae</taxon>
        <taxon>Steinernema</taxon>
    </lineage>
</organism>
<accession>A0A4U5MKD9</accession>
<dbReference type="InterPro" id="IPR012337">
    <property type="entry name" value="RNaseH-like_sf"/>
</dbReference>